<evidence type="ECO:0000313" key="6">
    <source>
        <dbReference type="EMBL" id="HAN28603.1"/>
    </source>
</evidence>
<dbReference type="InterPro" id="IPR000847">
    <property type="entry name" value="LysR_HTH_N"/>
</dbReference>
<keyword evidence="2" id="KW-0805">Transcription regulation</keyword>
<dbReference type="SUPFAM" id="SSF53850">
    <property type="entry name" value="Periplasmic binding protein-like II"/>
    <property type="match status" value="1"/>
</dbReference>
<dbReference type="InterPro" id="IPR036390">
    <property type="entry name" value="WH_DNA-bd_sf"/>
</dbReference>
<reference evidence="6 7" key="1">
    <citation type="journal article" date="2018" name="Nat. Biotechnol.">
        <title>A standardized bacterial taxonomy based on genome phylogeny substantially revises the tree of life.</title>
        <authorList>
            <person name="Parks D.H."/>
            <person name="Chuvochina M."/>
            <person name="Waite D.W."/>
            <person name="Rinke C."/>
            <person name="Skarshewski A."/>
            <person name="Chaumeil P.A."/>
            <person name="Hugenholtz P."/>
        </authorList>
    </citation>
    <scope>NUCLEOTIDE SEQUENCE [LARGE SCALE GENOMIC DNA]</scope>
    <source>
        <strain evidence="6">UBA9158</strain>
    </source>
</reference>
<comment type="caution">
    <text evidence="6">The sequence shown here is derived from an EMBL/GenBank/DDBJ whole genome shotgun (WGS) entry which is preliminary data.</text>
</comment>
<dbReference type="Gene3D" id="3.40.190.10">
    <property type="entry name" value="Periplasmic binding protein-like II"/>
    <property type="match status" value="1"/>
</dbReference>
<dbReference type="InterPro" id="IPR036388">
    <property type="entry name" value="WH-like_DNA-bd_sf"/>
</dbReference>
<dbReference type="PANTHER" id="PTHR30118">
    <property type="entry name" value="HTH-TYPE TRANSCRIPTIONAL REGULATOR LEUO-RELATED"/>
    <property type="match status" value="1"/>
</dbReference>
<evidence type="ECO:0000256" key="2">
    <source>
        <dbReference type="ARBA" id="ARBA00023015"/>
    </source>
</evidence>
<dbReference type="Pfam" id="PF03466">
    <property type="entry name" value="LysR_substrate"/>
    <property type="match status" value="1"/>
</dbReference>
<dbReference type="GO" id="GO:0003677">
    <property type="term" value="F:DNA binding"/>
    <property type="evidence" value="ECO:0007669"/>
    <property type="project" value="UniProtKB-KW"/>
</dbReference>
<dbReference type="STRING" id="1121937.GCA_000423125_00396"/>
<evidence type="ECO:0000256" key="4">
    <source>
        <dbReference type="ARBA" id="ARBA00023163"/>
    </source>
</evidence>
<keyword evidence="3" id="KW-0238">DNA-binding</keyword>
<sequence length="242" mass="26987">MDTLNLHKTDLNLLVALQALLEERSVSRAAERLHITQPAMSKTLSRLRALFGDPLFTRSNRGMQPTPRALELAAELNSVLDDINRLVSGSRFDPYTYSGEVTLALSEYVGIALLPAFIQRLHRLAPRLSIRTITRLEHQLDALATGALDFAIHIAQSHYPAEYRAQQLVTAPAAILVRAQHPLTTGEVTWDRLASFPLIRVYVPDLEQAELARSSDAFMRVRSPSQGSLETSHLMTAMEVLR</sequence>
<evidence type="ECO:0000313" key="7">
    <source>
        <dbReference type="Proteomes" id="UP000259273"/>
    </source>
</evidence>
<gene>
    <name evidence="6" type="ORF">DCP75_12935</name>
</gene>
<dbReference type="Pfam" id="PF00126">
    <property type="entry name" value="HTH_1"/>
    <property type="match status" value="1"/>
</dbReference>
<dbReference type="AlphaFoldDB" id="A0A3C1KQ46"/>
<dbReference type="Gene3D" id="1.10.10.10">
    <property type="entry name" value="Winged helix-like DNA-binding domain superfamily/Winged helix DNA-binding domain"/>
    <property type="match status" value="1"/>
</dbReference>
<dbReference type="Proteomes" id="UP000259273">
    <property type="component" value="Unassembled WGS sequence"/>
</dbReference>
<dbReference type="EMBL" id="DMND01000174">
    <property type="protein sequence ID" value="HAN28603.1"/>
    <property type="molecule type" value="Genomic_DNA"/>
</dbReference>
<evidence type="ECO:0000256" key="1">
    <source>
        <dbReference type="ARBA" id="ARBA00009437"/>
    </source>
</evidence>
<dbReference type="InterPro" id="IPR050389">
    <property type="entry name" value="LysR-type_TF"/>
</dbReference>
<feature type="non-terminal residue" evidence="6">
    <location>
        <position position="242"/>
    </location>
</feature>
<dbReference type="GO" id="GO:0003700">
    <property type="term" value="F:DNA-binding transcription factor activity"/>
    <property type="evidence" value="ECO:0007669"/>
    <property type="project" value="InterPro"/>
</dbReference>
<dbReference type="PROSITE" id="PS50931">
    <property type="entry name" value="HTH_LYSR"/>
    <property type="match status" value="1"/>
</dbReference>
<dbReference type="PRINTS" id="PR00039">
    <property type="entry name" value="HTHLYSR"/>
</dbReference>
<evidence type="ECO:0000256" key="3">
    <source>
        <dbReference type="ARBA" id="ARBA00023125"/>
    </source>
</evidence>
<feature type="domain" description="HTH lysR-type" evidence="5">
    <location>
        <begin position="9"/>
        <end position="66"/>
    </location>
</feature>
<dbReference type="PANTHER" id="PTHR30118:SF15">
    <property type="entry name" value="TRANSCRIPTIONAL REGULATORY PROTEIN"/>
    <property type="match status" value="1"/>
</dbReference>
<protein>
    <submittedName>
        <fullName evidence="6">LysR family transcriptional regulator</fullName>
    </submittedName>
</protein>
<comment type="similarity">
    <text evidence="1">Belongs to the LysR transcriptional regulatory family.</text>
</comment>
<evidence type="ECO:0000259" key="5">
    <source>
        <dbReference type="PROSITE" id="PS50931"/>
    </source>
</evidence>
<dbReference type="SUPFAM" id="SSF46785">
    <property type="entry name" value="Winged helix' DNA-binding domain"/>
    <property type="match status" value="1"/>
</dbReference>
<name>A0A3C1KQ46_9GAMM</name>
<organism evidence="6 7">
    <name type="scientific">Haliea salexigens</name>
    <dbReference type="NCBI Taxonomy" id="287487"/>
    <lineage>
        <taxon>Bacteria</taxon>
        <taxon>Pseudomonadati</taxon>
        <taxon>Pseudomonadota</taxon>
        <taxon>Gammaproteobacteria</taxon>
        <taxon>Cellvibrionales</taxon>
        <taxon>Halieaceae</taxon>
        <taxon>Haliea</taxon>
    </lineage>
</organism>
<proteinExistence type="inferred from homology"/>
<accession>A0A3C1KQ46</accession>
<dbReference type="InterPro" id="IPR005119">
    <property type="entry name" value="LysR_subst-bd"/>
</dbReference>
<keyword evidence="4" id="KW-0804">Transcription</keyword>